<dbReference type="Proteomes" id="UP001596270">
    <property type="component" value="Unassembled WGS sequence"/>
</dbReference>
<keyword evidence="3" id="KW-1185">Reference proteome</keyword>
<feature type="region of interest" description="Disordered" evidence="1">
    <location>
        <begin position="9"/>
        <end position="36"/>
    </location>
</feature>
<dbReference type="EMBL" id="JBHSRS010000005">
    <property type="protein sequence ID" value="MFC6280178.1"/>
    <property type="molecule type" value="Genomic_DNA"/>
</dbReference>
<comment type="caution">
    <text evidence="2">The sequence shown here is derived from an EMBL/GenBank/DDBJ whole genome shotgun (WGS) entry which is preliminary data.</text>
</comment>
<organism evidence="2 3">
    <name type="scientific">Polaromonas aquatica</name>
    <dbReference type="NCBI Taxonomy" id="332657"/>
    <lineage>
        <taxon>Bacteria</taxon>
        <taxon>Pseudomonadati</taxon>
        <taxon>Pseudomonadota</taxon>
        <taxon>Betaproteobacteria</taxon>
        <taxon>Burkholderiales</taxon>
        <taxon>Comamonadaceae</taxon>
        <taxon>Polaromonas</taxon>
    </lineage>
</organism>
<sequence length="224" mass="25562">MKNFFKQWFGDSKSAPAHSQPAPSRSPWDNPLTIEDGSENATRRQLVQVLMRDVLRKSGIPPQWIDCQMLLVSSRTRGQGMYVRLVIKHWDKRLMNYAFAFQQALLADIRHFEPRAEEWLHGISWQFEVEDSCPYTVLPGRTYWQEQHKHNVAEEPASPFPAAVVGSPGLPGQAFESTQPDPATDPAHDLERLFAIRDRELARQAAERVTPVVGYEKTQPSSLL</sequence>
<accession>A0ABW1TTQ0</accession>
<gene>
    <name evidence="2" type="ORF">ACFQND_02905</name>
</gene>
<proteinExistence type="predicted"/>
<evidence type="ECO:0000313" key="2">
    <source>
        <dbReference type="EMBL" id="MFC6280178.1"/>
    </source>
</evidence>
<name>A0ABW1TTQ0_9BURK</name>
<evidence type="ECO:0000313" key="3">
    <source>
        <dbReference type="Proteomes" id="UP001596270"/>
    </source>
</evidence>
<reference evidence="3" key="1">
    <citation type="journal article" date="2019" name="Int. J. Syst. Evol. Microbiol.">
        <title>The Global Catalogue of Microorganisms (GCM) 10K type strain sequencing project: providing services to taxonomists for standard genome sequencing and annotation.</title>
        <authorList>
            <consortium name="The Broad Institute Genomics Platform"/>
            <consortium name="The Broad Institute Genome Sequencing Center for Infectious Disease"/>
            <person name="Wu L."/>
            <person name="Ma J."/>
        </authorList>
    </citation>
    <scope>NUCLEOTIDE SEQUENCE [LARGE SCALE GENOMIC DNA]</scope>
    <source>
        <strain evidence="3">CCUG 39402</strain>
    </source>
</reference>
<protein>
    <submittedName>
        <fullName evidence="2">Uncharacterized protein</fullName>
    </submittedName>
</protein>
<dbReference type="RefSeq" id="WP_371434518.1">
    <property type="nucleotide sequence ID" value="NZ_JBHSRS010000005.1"/>
</dbReference>
<evidence type="ECO:0000256" key="1">
    <source>
        <dbReference type="SAM" id="MobiDB-lite"/>
    </source>
</evidence>